<feature type="region of interest" description="Disordered" evidence="1">
    <location>
        <begin position="179"/>
        <end position="237"/>
    </location>
</feature>
<evidence type="ECO:0008006" key="4">
    <source>
        <dbReference type="Google" id="ProtNLM"/>
    </source>
</evidence>
<reference evidence="2" key="1">
    <citation type="journal article" date="2023" name="Int. J. Syst. Evol. Microbiol.">
        <title>Collibacillus ludicampi gen. nov., sp. nov., a new soil bacterium of the family Alicyclobacillaceae.</title>
        <authorList>
            <person name="Jojima T."/>
            <person name="Ioku Y."/>
            <person name="Fukuta Y."/>
            <person name="Shirasaka N."/>
            <person name="Matsumura Y."/>
            <person name="Mori M."/>
        </authorList>
    </citation>
    <scope>NUCLEOTIDE SEQUENCE</scope>
    <source>
        <strain evidence="2">TP075</strain>
    </source>
</reference>
<dbReference type="RefSeq" id="WP_282201560.1">
    <property type="nucleotide sequence ID" value="NZ_BOQE01000002.1"/>
</dbReference>
<protein>
    <recommendedName>
        <fullName evidence="4">Single-stranded DNA-binding protein</fullName>
    </recommendedName>
</protein>
<feature type="compositionally biased region" description="Basic and acidic residues" evidence="1">
    <location>
        <begin position="179"/>
        <end position="188"/>
    </location>
</feature>
<evidence type="ECO:0000256" key="1">
    <source>
        <dbReference type="SAM" id="MobiDB-lite"/>
    </source>
</evidence>
<comment type="caution">
    <text evidence="2">The sequence shown here is derived from an EMBL/GenBank/DDBJ whole genome shotgun (WGS) entry which is preliminary data.</text>
</comment>
<dbReference type="AlphaFoldDB" id="A0AAV4LL86"/>
<evidence type="ECO:0000313" key="2">
    <source>
        <dbReference type="EMBL" id="GIM48514.1"/>
    </source>
</evidence>
<proteinExistence type="predicted"/>
<keyword evidence="3" id="KW-1185">Reference proteome</keyword>
<evidence type="ECO:0000313" key="3">
    <source>
        <dbReference type="Proteomes" id="UP001057291"/>
    </source>
</evidence>
<organism evidence="2 3">
    <name type="scientific">Collibacillus ludicampi</name>
    <dbReference type="NCBI Taxonomy" id="2771369"/>
    <lineage>
        <taxon>Bacteria</taxon>
        <taxon>Bacillati</taxon>
        <taxon>Bacillota</taxon>
        <taxon>Bacilli</taxon>
        <taxon>Bacillales</taxon>
        <taxon>Alicyclobacillaceae</taxon>
        <taxon>Collibacillus</taxon>
    </lineage>
</organism>
<feature type="compositionally biased region" description="Low complexity" evidence="1">
    <location>
        <begin position="189"/>
        <end position="212"/>
    </location>
</feature>
<sequence>MDWIVKKAKEEQEIAQKRRDQAFKKIPSQYHEFIVLLAQNKKIGEAKDAVLPAEAKRLGVWQSRDGAIFVPIELPYFTVDGRIQMARDEHKEQGKRLDIETYYDPNTKLFTCKVVSELYGTATAHAIVNFGGKGVDSTNPVENAETSAVGRALGNLAYGLLGTGIATYEEVAAATVEQRRLESQHVPEPESSSQPEMPASSSPQSTPQNTPQKEQPTSAEEPPKNDQQHSTTQKVGAENYEGVVTIKSIQFDESPTGKGLLAKLDVFDMTGQAKTLIAAQPLSDQLDMLGLPEGAKIEVTAQHIPRRDYWLLLNFKVVQEHDQQIA</sequence>
<dbReference type="Proteomes" id="UP001057291">
    <property type="component" value="Unassembled WGS sequence"/>
</dbReference>
<gene>
    <name evidence="2" type="ORF">DNHGIG_40630</name>
</gene>
<accession>A0AAV4LL86</accession>
<name>A0AAV4LL86_9BACL</name>
<dbReference type="EMBL" id="BOQE01000002">
    <property type="protein sequence ID" value="GIM48514.1"/>
    <property type="molecule type" value="Genomic_DNA"/>
</dbReference>